<accession>A0AAD6D1V2</accession>
<dbReference type="PANTHER" id="PTHR22603">
    <property type="entry name" value="CHOLINE/ETHANOALAMINE KINASE"/>
    <property type="match status" value="1"/>
</dbReference>
<dbReference type="GO" id="GO:0005737">
    <property type="term" value="C:cytoplasm"/>
    <property type="evidence" value="ECO:0007669"/>
    <property type="project" value="TreeGrafter"/>
</dbReference>
<comment type="caution">
    <text evidence="2">The sequence shown here is derived from an EMBL/GenBank/DDBJ whole genome shotgun (WGS) entry which is preliminary data.</text>
</comment>
<dbReference type="AlphaFoldDB" id="A0AAD6D1V2"/>
<comment type="similarity">
    <text evidence="1">Belongs to the choline/ethanolamine kinase family.</text>
</comment>
<keyword evidence="2" id="KW-0418">Kinase</keyword>
<name>A0AAD6D1V2_9EURO</name>
<dbReference type="Pfam" id="PF01633">
    <property type="entry name" value="Choline_kinase"/>
    <property type="match status" value="1"/>
</dbReference>
<keyword evidence="3" id="KW-1185">Reference proteome</keyword>
<reference evidence="2 3" key="1">
    <citation type="journal article" date="2023" name="IMA Fungus">
        <title>Comparative genomic study of the Penicillium genus elucidates a diverse pangenome and 15 lateral gene transfer events.</title>
        <authorList>
            <person name="Petersen C."/>
            <person name="Sorensen T."/>
            <person name="Nielsen M.R."/>
            <person name="Sondergaard T.E."/>
            <person name="Sorensen J.L."/>
            <person name="Fitzpatrick D.A."/>
            <person name="Frisvad J.C."/>
            <person name="Nielsen K.L."/>
        </authorList>
    </citation>
    <scope>NUCLEOTIDE SEQUENCE [LARGE SCALE GENOMIC DNA]</scope>
    <source>
        <strain evidence="2 3">IBT 35679</strain>
    </source>
</reference>
<dbReference type="PANTHER" id="PTHR22603:SF93">
    <property type="entry name" value="RE24176P"/>
    <property type="match status" value="1"/>
</dbReference>
<gene>
    <name evidence="2" type="ORF">N7494_003971</name>
</gene>
<dbReference type="GO" id="GO:0004103">
    <property type="term" value="F:choline kinase activity"/>
    <property type="evidence" value="ECO:0007669"/>
    <property type="project" value="TreeGrafter"/>
</dbReference>
<dbReference type="SUPFAM" id="SSF56112">
    <property type="entry name" value="Protein kinase-like (PK-like)"/>
    <property type="match status" value="1"/>
</dbReference>
<proteinExistence type="inferred from homology"/>
<dbReference type="Proteomes" id="UP001220324">
    <property type="component" value="Unassembled WGS sequence"/>
</dbReference>
<dbReference type="Gene3D" id="3.90.1200.10">
    <property type="match status" value="1"/>
</dbReference>
<evidence type="ECO:0000313" key="3">
    <source>
        <dbReference type="Proteomes" id="UP001220324"/>
    </source>
</evidence>
<dbReference type="InterPro" id="IPR011009">
    <property type="entry name" value="Kinase-like_dom_sf"/>
</dbReference>
<sequence length="380" mass="43475">MATCTSIPVVIPEDGLPTNAMIKDIVGTFLTKEWSKVDPETLVVTYNTGYANTNCVVERPRPKGDTHAEPLKVFLKINGEFDGEIEVFKDLVPDKHEEAQLCYDYGRSGLGAKLYGFFQTKDGAFGRVDEFLDARNLKPEDVEDADIRADVAKGYAAFQAMATQREKKPVETYYDTITQELAKYHKMERLKRLANEAGVGIDNIIDFDFVSRIRRITDRLNSIGGKKGWCIHDVQFMNVLVKNSPKPGESKIILIDFEFVFHNYRAFDIGGHFLQKMFQWFDDETKIANCRPYTEEEKTHFCEEYAMQWNETTGDSDTGEQVFMESELGFMLAITFEIHNMLCFMDQDDAKEPLELLGLKKLFDEFVNQYKKLGLEGQGP</sequence>
<organism evidence="2 3">
    <name type="scientific">Penicillium frequentans</name>
    <dbReference type="NCBI Taxonomy" id="3151616"/>
    <lineage>
        <taxon>Eukaryota</taxon>
        <taxon>Fungi</taxon>
        <taxon>Dikarya</taxon>
        <taxon>Ascomycota</taxon>
        <taxon>Pezizomycotina</taxon>
        <taxon>Eurotiomycetes</taxon>
        <taxon>Eurotiomycetidae</taxon>
        <taxon>Eurotiales</taxon>
        <taxon>Aspergillaceae</taxon>
        <taxon>Penicillium</taxon>
    </lineage>
</organism>
<dbReference type="GO" id="GO:0006646">
    <property type="term" value="P:phosphatidylethanolamine biosynthetic process"/>
    <property type="evidence" value="ECO:0007669"/>
    <property type="project" value="TreeGrafter"/>
</dbReference>
<dbReference type="Gene3D" id="3.30.200.20">
    <property type="entry name" value="Phosphorylase Kinase, domain 1"/>
    <property type="match status" value="1"/>
</dbReference>
<evidence type="ECO:0000313" key="2">
    <source>
        <dbReference type="EMBL" id="KAJ5546386.1"/>
    </source>
</evidence>
<protein>
    <submittedName>
        <fullName evidence="2">Choline/ethanolamine kinase</fullName>
    </submittedName>
</protein>
<evidence type="ECO:0000256" key="1">
    <source>
        <dbReference type="ARBA" id="ARBA00038211"/>
    </source>
</evidence>
<keyword evidence="2" id="KW-0808">Transferase</keyword>
<dbReference type="GO" id="GO:0004305">
    <property type="term" value="F:ethanolamine kinase activity"/>
    <property type="evidence" value="ECO:0007669"/>
    <property type="project" value="TreeGrafter"/>
</dbReference>
<dbReference type="EMBL" id="JAQIZZ010000003">
    <property type="protein sequence ID" value="KAJ5546386.1"/>
    <property type="molecule type" value="Genomic_DNA"/>
</dbReference>